<proteinExistence type="predicted"/>
<dbReference type="PANTHER" id="PTHR41368:SF1">
    <property type="entry name" value="PROTEIN YGHO"/>
    <property type="match status" value="1"/>
</dbReference>
<organism evidence="1">
    <name type="scientific">Fundidesulfovibrio putealis</name>
    <dbReference type="NCBI Taxonomy" id="270496"/>
    <lineage>
        <taxon>Bacteria</taxon>
        <taxon>Pseudomonadati</taxon>
        <taxon>Thermodesulfobacteriota</taxon>
        <taxon>Desulfovibrionia</taxon>
        <taxon>Desulfovibrionales</taxon>
        <taxon>Desulfovibrionaceae</taxon>
        <taxon>Fundidesulfovibrio</taxon>
    </lineage>
</organism>
<dbReference type="PANTHER" id="PTHR41368">
    <property type="entry name" value="PROTEIN YGHO"/>
    <property type="match status" value="1"/>
</dbReference>
<evidence type="ECO:0000313" key="1">
    <source>
        <dbReference type="EMBL" id="HGG92834.1"/>
    </source>
</evidence>
<dbReference type="InterPro" id="IPR039968">
    <property type="entry name" value="BcerS-like"/>
</dbReference>
<dbReference type="SUPFAM" id="SSF55729">
    <property type="entry name" value="Acyl-CoA N-acyltransferases (Nat)"/>
    <property type="match status" value="1"/>
</dbReference>
<dbReference type="InterPro" id="IPR016181">
    <property type="entry name" value="Acyl_CoA_acyltransferase"/>
</dbReference>
<reference evidence="1" key="1">
    <citation type="journal article" date="2020" name="mSystems">
        <title>Genome- and Community-Level Interaction Insights into Carbon Utilization and Element Cycling Functions of Hydrothermarchaeota in Hydrothermal Sediment.</title>
        <authorList>
            <person name="Zhou Z."/>
            <person name="Liu Y."/>
            <person name="Xu W."/>
            <person name="Pan J."/>
            <person name="Luo Z.H."/>
            <person name="Li M."/>
        </authorList>
    </citation>
    <scope>NUCLEOTIDE SEQUENCE [LARGE SCALE GENOMIC DNA]</scope>
    <source>
        <strain evidence="1">SpSt-413</strain>
    </source>
</reference>
<sequence>MSLRIIPVESPQDMEDFLQLPFAIYEGDPHWVPPVLPHQRKFLDPRTGPFFEVGTAQYFIAKDGQRTLGRLSAHLNYAYEKHHDTNTGFFGFFECVDDKDTAHALFDTAAGWVRERGKTRLHGPLSFGIYDEVGLLVEGYHQRPVMFHTYNHPYYEQLVESWGFSKTFDWFAYIIDSLPMPIEDIVKRRDELLEAANVKIIKGNTDEFIRRGPEVLELFNTLWDKNWGHVPLTQKQFDDIFMQLRPILRPELVNFIVENDELLAFCIVAPDINYTLHKIRSNLNWWGMLRLFLDCRVLPLKASRAIIMGVKKSHQWRKLHHALILNTMVDLNKYRRVNTHCDCSLIPESLVKWNKTLQMFGGRKWRTFRLYDRAI</sequence>
<dbReference type="Gene3D" id="3.40.630.30">
    <property type="match status" value="1"/>
</dbReference>
<name>A0A7C4EMK2_9BACT</name>
<dbReference type="EMBL" id="DSRP01000536">
    <property type="protein sequence ID" value="HGG92834.1"/>
    <property type="molecule type" value="Genomic_DNA"/>
</dbReference>
<evidence type="ECO:0008006" key="2">
    <source>
        <dbReference type="Google" id="ProtNLM"/>
    </source>
</evidence>
<dbReference type="AlphaFoldDB" id="A0A7C4EMK2"/>
<protein>
    <recommendedName>
        <fullName evidence="2">N-acetyltransferase</fullName>
    </recommendedName>
</protein>
<comment type="caution">
    <text evidence="1">The sequence shown here is derived from an EMBL/GenBank/DDBJ whole genome shotgun (WGS) entry which is preliminary data.</text>
</comment>
<gene>
    <name evidence="1" type="ORF">ENR59_07770</name>
</gene>
<accession>A0A7C4EMK2</accession>